<sequence length="160" mass="17545">MFLDRLRNADSNNAYVMESFDVIARRQSVSNDSAFVMKSAALLIAVISLSLACDIIVHVKSDTDKKFGAQVTASNGKKSDRWTFTKKLKKTFQQKADECGLNDWEIVTFDENGKVAHDVKVTLDGIGRVEYVVGDDLKPVQKNRQGAICKGECAPLASAG</sequence>
<name>A0AAD5WHP4_PARTN</name>
<dbReference type="PANTHER" id="PTHR37427">
    <property type="entry name" value="PROTEIN CBG20963-RELATED"/>
    <property type="match status" value="1"/>
</dbReference>
<reference evidence="1" key="1">
    <citation type="submission" date="2021-06" db="EMBL/GenBank/DDBJ databases">
        <title>Parelaphostrongylus tenuis whole genome reference sequence.</title>
        <authorList>
            <person name="Garwood T.J."/>
            <person name="Larsen P.A."/>
            <person name="Fountain-Jones N.M."/>
            <person name="Garbe J.R."/>
            <person name="Macchietto M.G."/>
            <person name="Kania S.A."/>
            <person name="Gerhold R.W."/>
            <person name="Richards J.E."/>
            <person name="Wolf T.M."/>
        </authorList>
    </citation>
    <scope>NUCLEOTIDE SEQUENCE</scope>
    <source>
        <strain evidence="1">MNPRO001-30</strain>
        <tissue evidence="1">Meninges</tissue>
    </source>
</reference>
<evidence type="ECO:0000313" key="2">
    <source>
        <dbReference type="Proteomes" id="UP001196413"/>
    </source>
</evidence>
<dbReference type="PANTHER" id="PTHR37427:SF2">
    <property type="entry name" value="SECRETED PROTEIN"/>
    <property type="match status" value="1"/>
</dbReference>
<organism evidence="1 2">
    <name type="scientific">Parelaphostrongylus tenuis</name>
    <name type="common">Meningeal worm</name>
    <dbReference type="NCBI Taxonomy" id="148309"/>
    <lineage>
        <taxon>Eukaryota</taxon>
        <taxon>Metazoa</taxon>
        <taxon>Ecdysozoa</taxon>
        <taxon>Nematoda</taxon>
        <taxon>Chromadorea</taxon>
        <taxon>Rhabditida</taxon>
        <taxon>Rhabditina</taxon>
        <taxon>Rhabditomorpha</taxon>
        <taxon>Strongyloidea</taxon>
        <taxon>Metastrongylidae</taxon>
        <taxon>Parelaphostrongylus</taxon>
    </lineage>
</organism>
<accession>A0AAD5WHP4</accession>
<gene>
    <name evidence="1" type="ORF">KIN20_032397</name>
</gene>
<protein>
    <submittedName>
        <fullName evidence="1">Uncharacterized protein</fullName>
    </submittedName>
</protein>
<dbReference type="EMBL" id="JAHQIW010006812">
    <property type="protein sequence ID" value="KAJ1370627.1"/>
    <property type="molecule type" value="Genomic_DNA"/>
</dbReference>
<keyword evidence="2" id="KW-1185">Reference proteome</keyword>
<evidence type="ECO:0000313" key="1">
    <source>
        <dbReference type="EMBL" id="KAJ1370627.1"/>
    </source>
</evidence>
<dbReference type="Proteomes" id="UP001196413">
    <property type="component" value="Unassembled WGS sequence"/>
</dbReference>
<dbReference type="AlphaFoldDB" id="A0AAD5WHP4"/>
<comment type="caution">
    <text evidence="1">The sequence shown here is derived from an EMBL/GenBank/DDBJ whole genome shotgun (WGS) entry which is preliminary data.</text>
</comment>
<proteinExistence type="predicted"/>